<dbReference type="InterPro" id="IPR013785">
    <property type="entry name" value="Aldolase_TIM"/>
</dbReference>
<evidence type="ECO:0000313" key="8">
    <source>
        <dbReference type="Proteomes" id="UP000199652"/>
    </source>
</evidence>
<dbReference type="RefSeq" id="WP_090246485.1">
    <property type="nucleotide sequence ID" value="NZ_FNOU01000021.1"/>
</dbReference>
<dbReference type="Proteomes" id="UP000199652">
    <property type="component" value="Unassembled WGS sequence"/>
</dbReference>
<dbReference type="OrthoDB" id="9777636at2"/>
<dbReference type="EMBL" id="FNOU01000021">
    <property type="protein sequence ID" value="SDY22965.1"/>
    <property type="molecule type" value="Genomic_DNA"/>
</dbReference>
<dbReference type="InterPro" id="IPR051198">
    <property type="entry name" value="BchE-like"/>
</dbReference>
<evidence type="ECO:0000259" key="6">
    <source>
        <dbReference type="PROSITE" id="PS51918"/>
    </source>
</evidence>
<comment type="cofactor">
    <cofactor evidence="1">
        <name>[4Fe-4S] cluster</name>
        <dbReference type="ChEBI" id="CHEBI:49883"/>
    </cofactor>
</comment>
<dbReference type="CDD" id="cd01335">
    <property type="entry name" value="Radical_SAM"/>
    <property type="match status" value="1"/>
</dbReference>
<dbReference type="SFLD" id="SFLDG01082">
    <property type="entry name" value="B12-binding_domain_containing"/>
    <property type="match status" value="1"/>
</dbReference>
<dbReference type="GO" id="GO:0003824">
    <property type="term" value="F:catalytic activity"/>
    <property type="evidence" value="ECO:0007669"/>
    <property type="project" value="InterPro"/>
</dbReference>
<dbReference type="InterPro" id="IPR058240">
    <property type="entry name" value="rSAM_sf"/>
</dbReference>
<evidence type="ECO:0000256" key="3">
    <source>
        <dbReference type="ARBA" id="ARBA00022723"/>
    </source>
</evidence>
<evidence type="ECO:0000256" key="2">
    <source>
        <dbReference type="ARBA" id="ARBA00022691"/>
    </source>
</evidence>
<dbReference type="Pfam" id="PF04055">
    <property type="entry name" value="Radical_SAM"/>
    <property type="match status" value="1"/>
</dbReference>
<reference evidence="8" key="1">
    <citation type="submission" date="2016-10" db="EMBL/GenBank/DDBJ databases">
        <authorList>
            <person name="Varghese N."/>
            <person name="Submissions S."/>
        </authorList>
    </citation>
    <scope>NUCLEOTIDE SEQUENCE [LARGE SCALE GENOMIC DNA]</scope>
    <source>
        <strain evidence="8">VPI 5359</strain>
    </source>
</reference>
<name>A0A1H3I678_EUBBA</name>
<evidence type="ECO:0000256" key="5">
    <source>
        <dbReference type="ARBA" id="ARBA00023014"/>
    </source>
</evidence>
<keyword evidence="4" id="KW-0408">Iron</keyword>
<dbReference type="SFLD" id="SFLDG01095">
    <property type="entry name" value="Uncharacterised_Radical_SAM_Su"/>
    <property type="match status" value="1"/>
</dbReference>
<keyword evidence="8" id="KW-1185">Reference proteome</keyword>
<organism evidence="7 8">
    <name type="scientific">Eubacterium barkeri</name>
    <name type="common">Clostridium barkeri</name>
    <dbReference type="NCBI Taxonomy" id="1528"/>
    <lineage>
        <taxon>Bacteria</taxon>
        <taxon>Bacillati</taxon>
        <taxon>Bacillota</taxon>
        <taxon>Clostridia</taxon>
        <taxon>Eubacteriales</taxon>
        <taxon>Eubacteriaceae</taxon>
        <taxon>Eubacterium</taxon>
    </lineage>
</organism>
<dbReference type="Gene3D" id="3.20.20.70">
    <property type="entry name" value="Aldolase class I"/>
    <property type="match status" value="1"/>
</dbReference>
<dbReference type="GO" id="GO:0046872">
    <property type="term" value="F:metal ion binding"/>
    <property type="evidence" value="ECO:0007669"/>
    <property type="project" value="UniProtKB-KW"/>
</dbReference>
<dbReference type="AlphaFoldDB" id="A0A1H3I678"/>
<keyword evidence="3" id="KW-0479">Metal-binding</keyword>
<accession>A0A1H3I678</accession>
<dbReference type="PROSITE" id="PS51257">
    <property type="entry name" value="PROKAR_LIPOPROTEIN"/>
    <property type="match status" value="1"/>
</dbReference>
<dbReference type="PROSITE" id="PS51918">
    <property type="entry name" value="RADICAL_SAM"/>
    <property type="match status" value="1"/>
</dbReference>
<feature type="domain" description="Radical SAM core" evidence="6">
    <location>
        <begin position="9"/>
        <end position="232"/>
    </location>
</feature>
<keyword evidence="2" id="KW-0949">S-adenosyl-L-methionine</keyword>
<dbReference type="STRING" id="1528.SAMN04488579_12123"/>
<gene>
    <name evidence="7" type="ORF">SAMN04488579_12123</name>
</gene>
<evidence type="ECO:0000256" key="1">
    <source>
        <dbReference type="ARBA" id="ARBA00001966"/>
    </source>
</evidence>
<dbReference type="SFLD" id="SFLDS00029">
    <property type="entry name" value="Radical_SAM"/>
    <property type="match status" value="1"/>
</dbReference>
<evidence type="ECO:0000256" key="4">
    <source>
        <dbReference type="ARBA" id="ARBA00023004"/>
    </source>
</evidence>
<dbReference type="SUPFAM" id="SSF102114">
    <property type="entry name" value="Radical SAM enzymes"/>
    <property type="match status" value="1"/>
</dbReference>
<evidence type="ECO:0000313" key="7">
    <source>
        <dbReference type="EMBL" id="SDY22965.1"/>
    </source>
</evidence>
<dbReference type="InterPro" id="IPR007197">
    <property type="entry name" value="rSAM"/>
</dbReference>
<protein>
    <submittedName>
        <fullName evidence="7">Radical SAM superfamily protein</fullName>
    </submittedName>
</protein>
<proteinExistence type="predicted"/>
<dbReference type="SMART" id="SM00729">
    <property type="entry name" value="Elp3"/>
    <property type="match status" value="1"/>
</dbReference>
<dbReference type="InterPro" id="IPR006638">
    <property type="entry name" value="Elp3/MiaA/NifB-like_rSAM"/>
</dbReference>
<keyword evidence="5" id="KW-0411">Iron-sulfur</keyword>
<dbReference type="PANTHER" id="PTHR43409">
    <property type="entry name" value="ANAEROBIC MAGNESIUM-PROTOPORPHYRIN IX MONOMETHYL ESTER CYCLASE-RELATED"/>
    <property type="match status" value="1"/>
</dbReference>
<sequence length="292" mass="31919">MNYEGRVFRPPSEAYSLIIQATVGCSHNACRFCDMYKEKRFHIRPLEAILEDLREARSFYPRIHRIFLADGDALVMRQAHLIAILKTISQLFPECERVACYASPKSLGTKDDNQLAELHSLGLTMAYMGLESGDDGVLTHVNKGASAGEMITGGQRIRKAGIALSVTAISGLGGTAHWQDHAIHTAGALSAMNPDYIGLLTLRLEGQAPMVEEVSKGDFTMLTPIQVAAETRLLLSHMDSPGSVLRANHISNYVNLAGTLNADIPKLLATLDAALEGQIPFKSEAARYWDVR</sequence>
<dbReference type="GO" id="GO:0051536">
    <property type="term" value="F:iron-sulfur cluster binding"/>
    <property type="evidence" value="ECO:0007669"/>
    <property type="project" value="UniProtKB-KW"/>
</dbReference>
<dbReference type="PANTHER" id="PTHR43409:SF4">
    <property type="entry name" value="RADICAL SAM SUPERFAMILY PROTEIN"/>
    <property type="match status" value="1"/>
</dbReference>